<keyword evidence="4" id="KW-1185">Reference proteome</keyword>
<protein>
    <submittedName>
        <fullName evidence="3">Euc1 protein</fullName>
    </submittedName>
</protein>
<feature type="compositionally biased region" description="Low complexity" evidence="1">
    <location>
        <begin position="414"/>
        <end position="437"/>
    </location>
</feature>
<gene>
    <name evidence="3" type="ORF">DAKH74_013080</name>
</gene>
<evidence type="ECO:0000313" key="4">
    <source>
        <dbReference type="Proteomes" id="UP001377567"/>
    </source>
</evidence>
<comment type="caution">
    <text evidence="3">The sequence shown here is derived from an EMBL/GenBank/DDBJ whole genome shotgun (WGS) entry which is preliminary data.</text>
</comment>
<feature type="region of interest" description="Disordered" evidence="1">
    <location>
        <begin position="120"/>
        <end position="146"/>
    </location>
</feature>
<feature type="domain" description="Transcription activator GCR1-like" evidence="2">
    <location>
        <begin position="261"/>
        <end position="347"/>
    </location>
</feature>
<dbReference type="Proteomes" id="UP001377567">
    <property type="component" value="Unassembled WGS sequence"/>
</dbReference>
<feature type="compositionally biased region" description="Polar residues" evidence="1">
    <location>
        <begin position="462"/>
        <end position="473"/>
    </location>
</feature>
<evidence type="ECO:0000313" key="3">
    <source>
        <dbReference type="EMBL" id="GMM54692.1"/>
    </source>
</evidence>
<name>A0AAV5RTQ3_MAUHU</name>
<feature type="compositionally biased region" description="Polar residues" evidence="1">
    <location>
        <begin position="483"/>
        <end position="493"/>
    </location>
</feature>
<dbReference type="GO" id="GO:0000978">
    <property type="term" value="F:RNA polymerase II cis-regulatory region sequence-specific DNA binding"/>
    <property type="evidence" value="ECO:0007669"/>
    <property type="project" value="TreeGrafter"/>
</dbReference>
<dbReference type="EMBL" id="BTGD01000003">
    <property type="protein sequence ID" value="GMM54692.1"/>
    <property type="molecule type" value="Genomic_DNA"/>
</dbReference>
<dbReference type="PANTHER" id="PTHR37784">
    <property type="entry name" value="PROTEIN MSN1"/>
    <property type="match status" value="1"/>
</dbReference>
<dbReference type="InterPro" id="IPR022210">
    <property type="entry name" value="TF_GCR1-like"/>
</dbReference>
<dbReference type="PANTHER" id="PTHR37784:SF4">
    <property type="entry name" value="TRANSCRIPTION FACTOR-LIKE PROTEIN EUC1"/>
    <property type="match status" value="1"/>
</dbReference>
<feature type="compositionally biased region" description="Low complexity" evidence="1">
    <location>
        <begin position="16"/>
        <end position="27"/>
    </location>
</feature>
<reference evidence="3 4" key="1">
    <citation type="journal article" date="2023" name="Elife">
        <title>Identification of key yeast species and microbe-microbe interactions impacting larval growth of Drosophila in the wild.</title>
        <authorList>
            <person name="Mure A."/>
            <person name="Sugiura Y."/>
            <person name="Maeda R."/>
            <person name="Honda K."/>
            <person name="Sakurai N."/>
            <person name="Takahashi Y."/>
            <person name="Watada M."/>
            <person name="Katoh T."/>
            <person name="Gotoh A."/>
            <person name="Gotoh Y."/>
            <person name="Taniguchi I."/>
            <person name="Nakamura K."/>
            <person name="Hayashi T."/>
            <person name="Katayama T."/>
            <person name="Uemura T."/>
            <person name="Hattori Y."/>
        </authorList>
    </citation>
    <scope>NUCLEOTIDE SEQUENCE [LARGE SCALE GENOMIC DNA]</scope>
    <source>
        <strain evidence="3 4">KH-74</strain>
    </source>
</reference>
<dbReference type="GO" id="GO:0060963">
    <property type="term" value="P:positive regulation of ribosomal protein gene transcription by RNA polymerase II"/>
    <property type="evidence" value="ECO:0007669"/>
    <property type="project" value="TreeGrafter"/>
</dbReference>
<evidence type="ECO:0000256" key="1">
    <source>
        <dbReference type="SAM" id="MobiDB-lite"/>
    </source>
</evidence>
<feature type="compositionally biased region" description="Basic and acidic residues" evidence="1">
    <location>
        <begin position="136"/>
        <end position="145"/>
    </location>
</feature>
<organism evidence="3 4">
    <name type="scientific">Maudiozyma humilis</name>
    <name type="common">Sour dough yeast</name>
    <name type="synonym">Kazachstania humilis</name>
    <dbReference type="NCBI Taxonomy" id="51915"/>
    <lineage>
        <taxon>Eukaryota</taxon>
        <taxon>Fungi</taxon>
        <taxon>Dikarya</taxon>
        <taxon>Ascomycota</taxon>
        <taxon>Saccharomycotina</taxon>
        <taxon>Saccharomycetes</taxon>
        <taxon>Saccharomycetales</taxon>
        <taxon>Saccharomycetaceae</taxon>
        <taxon>Maudiozyma</taxon>
    </lineage>
</organism>
<dbReference type="GO" id="GO:0000981">
    <property type="term" value="F:DNA-binding transcription factor activity, RNA polymerase II-specific"/>
    <property type="evidence" value="ECO:0007669"/>
    <property type="project" value="TreeGrafter"/>
</dbReference>
<feature type="compositionally biased region" description="Acidic residues" evidence="1">
    <location>
        <begin position="572"/>
        <end position="587"/>
    </location>
</feature>
<proteinExistence type="predicted"/>
<dbReference type="InterPro" id="IPR052146">
    <property type="entry name" value="HOT1"/>
</dbReference>
<feature type="region of interest" description="Disordered" evidence="1">
    <location>
        <begin position="401"/>
        <end position="587"/>
    </location>
</feature>
<feature type="compositionally biased region" description="Low complexity" evidence="1">
    <location>
        <begin position="494"/>
        <end position="557"/>
    </location>
</feature>
<feature type="compositionally biased region" description="Low complexity" evidence="1">
    <location>
        <begin position="120"/>
        <end position="135"/>
    </location>
</feature>
<dbReference type="Pfam" id="PF12550">
    <property type="entry name" value="GCR1_C"/>
    <property type="match status" value="1"/>
</dbReference>
<evidence type="ECO:0000259" key="2">
    <source>
        <dbReference type="Pfam" id="PF12550"/>
    </source>
</evidence>
<feature type="region of interest" description="Disordered" evidence="1">
    <location>
        <begin position="1"/>
        <end position="27"/>
    </location>
</feature>
<accession>A0AAV5RTQ3</accession>
<feature type="compositionally biased region" description="Polar residues" evidence="1">
    <location>
        <begin position="438"/>
        <end position="450"/>
    </location>
</feature>
<dbReference type="AlphaFoldDB" id="A0AAV5RTQ3"/>
<sequence>MFNHQPPGQPPRQGNTGATGTAGAAGAAASDRDFRAFIIDQLTKIQEQNELLSAKVDTLEKEQEQYYLSGTKKIDSGFRDVRTCVQEVAQVKQLFKEVVGIMSGERVRFLDHSAENAVASAEGAGGDAAATTSSTDDSRTRDLPRRPYTYLDHSRERSIVQNAHRIQIKQESGGELGALPSVRPLSGPSAAPGGGSFGDRNALRGAPDEVAEDFAGNGQVLRISREQVLNDQRDIDAIMEAQRLGERELENALRIEQAMSYKMNRAIQSVYDVAKEYYEGFPGKPSLLLLDRRFGSTWRRQRGERTMFAKRKCIINRIEEILKDPQRFGLKQGLRRNEAIKVVENMRLGNNLYKGHVTRLSLPQLYEYISRKMDRPADYAMHIKERGLPRREILMRERASTMMGGTRDPDADAAESPSNAAGSSNAADSTNAADSSSMTTGTSNAMTTDAPSVRPVPEVVQRSRQFNAPSTDVQGMPHGLQGVAQNSLSTSNASEQQGSSHHSTSQPSNSATSQSSGRQSSERYSTTSQSSGRQSSERYSTTSQSSGRQSSDRYSNSGSHSSTGEDPVSYDGDSDGNMDYSEEDSWF</sequence>